<dbReference type="Proteomes" id="UP000475079">
    <property type="component" value="Unassembled WGS sequence"/>
</dbReference>
<protein>
    <recommendedName>
        <fullName evidence="4">DUF1496 domain-containing protein</fullName>
    </recommendedName>
</protein>
<evidence type="ECO:0008006" key="4">
    <source>
        <dbReference type="Google" id="ProtNLM"/>
    </source>
</evidence>
<organism evidence="2 3">
    <name type="scientific">Citrobacter telavivensis</name>
    <dbReference type="NCBI Taxonomy" id="2653932"/>
    <lineage>
        <taxon>Bacteria</taxon>
        <taxon>Pseudomonadati</taxon>
        <taxon>Pseudomonadota</taxon>
        <taxon>Gammaproteobacteria</taxon>
        <taxon>Enterobacterales</taxon>
        <taxon>Enterobacteriaceae</taxon>
        <taxon>Citrobacter</taxon>
    </lineage>
</organism>
<dbReference type="RefSeq" id="WP_048242237.1">
    <property type="nucleotide sequence ID" value="NZ_WHIY01000028.1"/>
</dbReference>
<dbReference type="EMBL" id="WHIY01000028">
    <property type="protein sequence ID" value="MPQ54362.1"/>
    <property type="molecule type" value="Genomic_DNA"/>
</dbReference>
<keyword evidence="1" id="KW-0732">Signal</keyword>
<feature type="signal peptide" evidence="1">
    <location>
        <begin position="1"/>
        <end position="18"/>
    </location>
</feature>
<feature type="chain" id="PRO_5026956890" description="DUF1496 domain-containing protein" evidence="1">
    <location>
        <begin position="19"/>
        <end position="95"/>
    </location>
</feature>
<dbReference type="AlphaFoldDB" id="A0A6L5EFU4"/>
<comment type="caution">
    <text evidence="2">The sequence shown here is derived from an EMBL/GenBank/DDBJ whole genome shotgun (WGS) entry which is preliminary data.</text>
</comment>
<evidence type="ECO:0000313" key="2">
    <source>
        <dbReference type="EMBL" id="MPQ54362.1"/>
    </source>
</evidence>
<evidence type="ECO:0000256" key="1">
    <source>
        <dbReference type="SAM" id="SignalP"/>
    </source>
</evidence>
<evidence type="ECO:0000313" key="3">
    <source>
        <dbReference type="Proteomes" id="UP000475079"/>
    </source>
</evidence>
<gene>
    <name evidence="2" type="ORF">GBB84_26135</name>
</gene>
<reference evidence="2 3" key="1">
    <citation type="submission" date="2019-10" db="EMBL/GenBank/DDBJ databases">
        <title>Characterization of a new Citrobacter species.</title>
        <authorList>
            <person name="Goncalves Ribeiro T."/>
            <person name="Izdebski R."/>
            <person name="Urbanowicz P."/>
            <person name="Carmeli Y."/>
            <person name="Gniadkowski M."/>
            <person name="Peixe L."/>
        </authorList>
    </citation>
    <scope>NUCLEOTIDE SEQUENCE [LARGE SCALE GENOMIC DNA]</scope>
    <source>
        <strain evidence="2 3">NMI7905_11</strain>
    </source>
</reference>
<keyword evidence="3" id="KW-1185">Reference proteome</keyword>
<sequence>MKKLLLAPLLCVPTLAMAIQPVSDTEATNQLRLMNSQLELIASTLASNQQKIFTCTDGEKIYTVGLDITRGASQYRCILKGNHAEWERQPRLSLK</sequence>
<proteinExistence type="predicted"/>
<accession>A0A6L5EFU4</accession>
<name>A0A6L5EFU4_9ENTR</name>